<dbReference type="EMBL" id="CM017324">
    <property type="protein sequence ID" value="KAE8038712.1"/>
    <property type="molecule type" value="Genomic_DNA"/>
</dbReference>
<organism evidence="2 3">
    <name type="scientific">Carpinus fangiana</name>
    <dbReference type="NCBI Taxonomy" id="176857"/>
    <lineage>
        <taxon>Eukaryota</taxon>
        <taxon>Viridiplantae</taxon>
        <taxon>Streptophyta</taxon>
        <taxon>Embryophyta</taxon>
        <taxon>Tracheophyta</taxon>
        <taxon>Spermatophyta</taxon>
        <taxon>Magnoliopsida</taxon>
        <taxon>eudicotyledons</taxon>
        <taxon>Gunneridae</taxon>
        <taxon>Pentapetalae</taxon>
        <taxon>rosids</taxon>
        <taxon>fabids</taxon>
        <taxon>Fagales</taxon>
        <taxon>Betulaceae</taxon>
        <taxon>Carpinus</taxon>
    </lineage>
</organism>
<accession>A0A660KQL1</accession>
<evidence type="ECO:0008006" key="4">
    <source>
        <dbReference type="Google" id="ProtNLM"/>
    </source>
</evidence>
<dbReference type="GO" id="GO:0009733">
    <property type="term" value="P:response to auxin"/>
    <property type="evidence" value="ECO:0007669"/>
    <property type="project" value="InterPro"/>
</dbReference>
<dbReference type="PANTHER" id="PTHR31374:SF304">
    <property type="entry name" value="OS04G0537100 PROTEIN"/>
    <property type="match status" value="1"/>
</dbReference>
<reference evidence="2 3" key="1">
    <citation type="submission" date="2019-06" db="EMBL/GenBank/DDBJ databases">
        <title>A chromosomal-level reference genome of Carpinus fangiana (Coryloideae, Betulaceae).</title>
        <authorList>
            <person name="Yang X."/>
            <person name="Wang Z."/>
            <person name="Zhang L."/>
            <person name="Hao G."/>
            <person name="Liu J."/>
            <person name="Yang Y."/>
        </authorList>
    </citation>
    <scope>NUCLEOTIDE SEQUENCE [LARGE SCALE GENOMIC DNA]</scope>
    <source>
        <strain evidence="2">Cfa_2016G</strain>
        <tissue evidence="2">Leaf</tissue>
    </source>
</reference>
<proteinExistence type="inferred from homology"/>
<evidence type="ECO:0000256" key="1">
    <source>
        <dbReference type="ARBA" id="ARBA00006974"/>
    </source>
</evidence>
<protein>
    <recommendedName>
        <fullName evidence="4">Auxin-responsive protein</fullName>
    </recommendedName>
</protein>
<dbReference type="Proteomes" id="UP000327013">
    <property type="component" value="Chromosome 4"/>
</dbReference>
<comment type="similarity">
    <text evidence="1">Belongs to the ARG7 family.</text>
</comment>
<sequence>MRKIRGFKLGKRLVRATRWILRKTRTRTGYRRLNAPSSRSKPISKLITWGRRLTNGARTLCCRKPGSGYVPVGCDQLNREKKVAVPKGHLAVYVGQQDGDFHRVLVPVIYFNHPLFGELLREAEEEYGHEHQGGITIPCQISDFERVKTRIAAAGSGAGGARMLAWKRR</sequence>
<name>A0A660KQL1_9ROSI</name>
<dbReference type="OrthoDB" id="1026046at2759"/>
<dbReference type="InterPro" id="IPR003676">
    <property type="entry name" value="SAUR_fam"/>
</dbReference>
<dbReference type="AlphaFoldDB" id="A0A660KQL1"/>
<dbReference type="Pfam" id="PF02519">
    <property type="entry name" value="Auxin_inducible"/>
    <property type="match status" value="1"/>
</dbReference>
<keyword evidence="3" id="KW-1185">Reference proteome</keyword>
<evidence type="ECO:0000313" key="3">
    <source>
        <dbReference type="Proteomes" id="UP000327013"/>
    </source>
</evidence>
<gene>
    <name evidence="2" type="ORF">FH972_011191</name>
</gene>
<dbReference type="PANTHER" id="PTHR31374">
    <property type="entry name" value="AUXIN-INDUCED PROTEIN-LIKE-RELATED"/>
    <property type="match status" value="1"/>
</dbReference>
<evidence type="ECO:0000313" key="2">
    <source>
        <dbReference type="EMBL" id="KAE8038712.1"/>
    </source>
</evidence>